<dbReference type="Proteomes" id="UP000326396">
    <property type="component" value="Unassembled WGS sequence"/>
</dbReference>
<feature type="region of interest" description="Disordered" evidence="1">
    <location>
        <begin position="590"/>
        <end position="624"/>
    </location>
</feature>
<proteinExistence type="predicted"/>
<evidence type="ECO:0000259" key="2">
    <source>
        <dbReference type="Pfam" id="PF10536"/>
    </source>
</evidence>
<evidence type="ECO:0000313" key="3">
    <source>
        <dbReference type="EMBL" id="KAD1131213.1"/>
    </source>
</evidence>
<dbReference type="InterPro" id="IPR044824">
    <property type="entry name" value="MAIN-like"/>
</dbReference>
<gene>
    <name evidence="3" type="ORF">E3N88_43241</name>
</gene>
<dbReference type="AlphaFoldDB" id="A0A5N6LGA7"/>
<keyword evidence="4" id="KW-1185">Reference proteome</keyword>
<evidence type="ECO:0000313" key="4">
    <source>
        <dbReference type="Proteomes" id="UP000326396"/>
    </source>
</evidence>
<dbReference type="Pfam" id="PF10536">
    <property type="entry name" value="PMD"/>
    <property type="match status" value="1"/>
</dbReference>
<dbReference type="OrthoDB" id="1871193at2759"/>
<organism evidence="3 4">
    <name type="scientific">Mikania micrantha</name>
    <name type="common">bitter vine</name>
    <dbReference type="NCBI Taxonomy" id="192012"/>
    <lineage>
        <taxon>Eukaryota</taxon>
        <taxon>Viridiplantae</taxon>
        <taxon>Streptophyta</taxon>
        <taxon>Embryophyta</taxon>
        <taxon>Tracheophyta</taxon>
        <taxon>Spermatophyta</taxon>
        <taxon>Magnoliopsida</taxon>
        <taxon>eudicotyledons</taxon>
        <taxon>Gunneridae</taxon>
        <taxon>Pentapetalae</taxon>
        <taxon>asterids</taxon>
        <taxon>campanulids</taxon>
        <taxon>Asterales</taxon>
        <taxon>Asteraceae</taxon>
        <taxon>Asteroideae</taxon>
        <taxon>Heliantheae alliance</taxon>
        <taxon>Eupatorieae</taxon>
        <taxon>Mikania</taxon>
    </lineage>
</organism>
<dbReference type="GO" id="GO:0010073">
    <property type="term" value="P:meristem maintenance"/>
    <property type="evidence" value="ECO:0007669"/>
    <property type="project" value="InterPro"/>
</dbReference>
<feature type="domain" description="Aminotransferase-like plant mobile" evidence="2">
    <location>
        <begin position="68"/>
        <end position="411"/>
    </location>
</feature>
<name>A0A5N6LGA7_9ASTR</name>
<evidence type="ECO:0000256" key="1">
    <source>
        <dbReference type="SAM" id="MobiDB-lite"/>
    </source>
</evidence>
<sequence length="624" mass="71501">MSLRVNPGPLVNDVLFLKDRHRATHLFNSNDYADRDPLNVRRGDQKLWQYIKNHPIHPMVKSILNDTGFGGIIDCGYRKVDHALITALVERWRPETHTFHLTVGEATVTLQDVNVLWGLPIEGEPVSGVDFSFKLNELIERCELLLGFTPLNTDIVGGRIKLVCLLNQLENGFPENPNALQCTQRARLIILYLCGGTLFPDSTNSKVPLLYLNNLIDLSVSSRYSWGSAVLACLYRNLCKATHPDAVEITGPVYLLQLWALERWFKNLSYRDSPSHVLKAYRSQLQSLRDEQFAWTPYDSIMERLPFICRNGEARWTCECFLILWEVVEPHHSSRVMRQFGLLQNIPNPIPLPMDQHHTIHNLNRGGKLNKDWLRHHQQYVSSWNQRLTNTIDGQHVLTPTVSDDYMRWYRSRTVLYITNPGSEEVNPRGFQSDGGAYQLMMDGMVQIYQSTRQFIGDNPETQNQFQRIQDTVSQVMGLAHEGHRLELPTHLTTRSVNSMGNDNVSQVVRRRGPESPYIPTFNSPNSPAGSYSEFGVTPQHHMDYTVTPNVVPTYGQQSSFDYFAEDLSMYEQPRYSDVSPIPLNLSLGMMPSQEDVNENNQRRKSQTRPPPCGIGHRLSRHDH</sequence>
<comment type="caution">
    <text evidence="3">The sequence shown here is derived from an EMBL/GenBank/DDBJ whole genome shotgun (WGS) entry which is preliminary data.</text>
</comment>
<dbReference type="InterPro" id="IPR019557">
    <property type="entry name" value="AminoTfrase-like_pln_mobile"/>
</dbReference>
<dbReference type="EMBL" id="SZYD01001046">
    <property type="protein sequence ID" value="KAD1131213.1"/>
    <property type="molecule type" value="Genomic_DNA"/>
</dbReference>
<protein>
    <recommendedName>
        <fullName evidence="2">Aminotransferase-like plant mobile domain-containing protein</fullName>
    </recommendedName>
</protein>
<dbReference type="PANTHER" id="PTHR46033">
    <property type="entry name" value="PROTEIN MAIN-LIKE 2"/>
    <property type="match status" value="1"/>
</dbReference>
<reference evidence="3 4" key="1">
    <citation type="submission" date="2019-05" db="EMBL/GenBank/DDBJ databases">
        <title>Mikania micrantha, genome provides insights into the molecular mechanism of rapid growth.</title>
        <authorList>
            <person name="Liu B."/>
        </authorList>
    </citation>
    <scope>NUCLEOTIDE SEQUENCE [LARGE SCALE GENOMIC DNA]</scope>
    <source>
        <strain evidence="3">NLD-2019</strain>
        <tissue evidence="3">Leaf</tissue>
    </source>
</reference>
<dbReference type="PANTHER" id="PTHR46033:SF8">
    <property type="entry name" value="PROTEIN MAINTENANCE OF MERISTEMS-LIKE"/>
    <property type="match status" value="1"/>
</dbReference>
<accession>A0A5N6LGA7</accession>